<organism evidence="1 2">
    <name type="scientific">Tetradesmus obliquus</name>
    <name type="common">Green alga</name>
    <name type="synonym">Acutodesmus obliquus</name>
    <dbReference type="NCBI Taxonomy" id="3088"/>
    <lineage>
        <taxon>Eukaryota</taxon>
        <taxon>Viridiplantae</taxon>
        <taxon>Chlorophyta</taxon>
        <taxon>core chlorophytes</taxon>
        <taxon>Chlorophyceae</taxon>
        <taxon>CS clade</taxon>
        <taxon>Sphaeropleales</taxon>
        <taxon>Scenedesmaceae</taxon>
        <taxon>Tetradesmus</taxon>
    </lineage>
</organism>
<dbReference type="AlphaFoldDB" id="A0A383VER2"/>
<dbReference type="Proteomes" id="UP000256970">
    <property type="component" value="Unassembled WGS sequence"/>
</dbReference>
<accession>A0A383VER2</accession>
<gene>
    <name evidence="1" type="ORF">BQ4739_LOCUS4233</name>
</gene>
<proteinExistence type="predicted"/>
<sequence>MAGAGSMSRLALMFGGGSTSTFTSGTNGGTLSTPDLSLATTAFNDLANQLGGLTVGGARHLLHQGRSEALRVALGRKAAPAAAGVVGVTRRQLLGSVLGSALMNPQVLCGTWDAVVACGFINFVLYAASAVMAFLEWRASKEAAPATQVQVAKPASAAQPAAQPAAQTAAPTAA</sequence>
<keyword evidence="2" id="KW-1185">Reference proteome</keyword>
<evidence type="ECO:0000313" key="2">
    <source>
        <dbReference type="Proteomes" id="UP000256970"/>
    </source>
</evidence>
<name>A0A383VER2_TETOB</name>
<evidence type="ECO:0000313" key="1">
    <source>
        <dbReference type="EMBL" id="SZX63681.1"/>
    </source>
</evidence>
<dbReference type="EMBL" id="FNXT01000337">
    <property type="protein sequence ID" value="SZX63681.1"/>
    <property type="molecule type" value="Genomic_DNA"/>
</dbReference>
<reference evidence="1 2" key="1">
    <citation type="submission" date="2016-10" db="EMBL/GenBank/DDBJ databases">
        <authorList>
            <person name="Cai Z."/>
        </authorList>
    </citation>
    <scope>NUCLEOTIDE SEQUENCE [LARGE SCALE GENOMIC DNA]</scope>
</reference>
<protein>
    <submittedName>
        <fullName evidence="1">Uncharacterized protein</fullName>
    </submittedName>
</protein>